<dbReference type="GO" id="GO:0005829">
    <property type="term" value="C:cytosol"/>
    <property type="evidence" value="ECO:0007669"/>
    <property type="project" value="TreeGrafter"/>
</dbReference>
<dbReference type="Gene3D" id="3.10.450.10">
    <property type="match status" value="1"/>
</dbReference>
<dbReference type="InterPro" id="IPR000010">
    <property type="entry name" value="Cystatin_dom"/>
</dbReference>
<dbReference type="SUPFAM" id="SSF54403">
    <property type="entry name" value="Cystatin/monellin"/>
    <property type="match status" value="1"/>
</dbReference>
<evidence type="ECO:0000256" key="4">
    <source>
        <dbReference type="ARBA" id="ARBA00022690"/>
    </source>
</evidence>
<dbReference type="AlphaFoldDB" id="A0AAD2DB15"/>
<evidence type="ECO:0000313" key="8">
    <source>
        <dbReference type="Proteomes" id="UP001295684"/>
    </source>
</evidence>
<dbReference type="Proteomes" id="UP001295684">
    <property type="component" value="Unassembled WGS sequence"/>
</dbReference>
<evidence type="ECO:0000256" key="5">
    <source>
        <dbReference type="ARBA" id="ARBA00022704"/>
    </source>
</evidence>
<keyword evidence="8" id="KW-1185">Reference proteome</keyword>
<dbReference type="Pfam" id="PF00031">
    <property type="entry name" value="Cystatin"/>
    <property type="match status" value="1"/>
</dbReference>
<name>A0AAD2DB15_EUPCR</name>
<dbReference type="GO" id="GO:0004869">
    <property type="term" value="F:cysteine-type endopeptidase inhibitor activity"/>
    <property type="evidence" value="ECO:0007669"/>
    <property type="project" value="UniProtKB-KW"/>
</dbReference>
<comment type="caution">
    <text evidence="7">The sequence shown here is derived from an EMBL/GenBank/DDBJ whole genome shotgun (WGS) entry which is preliminary data.</text>
</comment>
<evidence type="ECO:0000256" key="2">
    <source>
        <dbReference type="ARBA" id="ARBA00009403"/>
    </source>
</evidence>
<keyword evidence="3" id="KW-0963">Cytoplasm</keyword>
<keyword evidence="4" id="KW-0646">Protease inhibitor</keyword>
<evidence type="ECO:0000256" key="1">
    <source>
        <dbReference type="ARBA" id="ARBA00004496"/>
    </source>
</evidence>
<feature type="domain" description="Cystatin" evidence="6">
    <location>
        <begin position="28"/>
        <end position="73"/>
    </location>
</feature>
<dbReference type="InterPro" id="IPR001713">
    <property type="entry name" value="Prot_inh_stefin"/>
</dbReference>
<protein>
    <recommendedName>
        <fullName evidence="6">Cystatin domain-containing protein</fullName>
    </recommendedName>
</protein>
<accession>A0AAD2DB15</accession>
<dbReference type="PANTHER" id="PTHR11414:SF21">
    <property type="entry name" value="CYSTATIN 14A, TANDEM DUPLICATE 1-RELATED"/>
    <property type="match status" value="1"/>
</dbReference>
<evidence type="ECO:0000259" key="6">
    <source>
        <dbReference type="Pfam" id="PF00031"/>
    </source>
</evidence>
<evidence type="ECO:0000256" key="3">
    <source>
        <dbReference type="ARBA" id="ARBA00022490"/>
    </source>
</evidence>
<evidence type="ECO:0000313" key="7">
    <source>
        <dbReference type="EMBL" id="CAI2385941.1"/>
    </source>
</evidence>
<reference evidence="7" key="1">
    <citation type="submission" date="2023-07" db="EMBL/GenBank/DDBJ databases">
        <authorList>
            <consortium name="AG Swart"/>
            <person name="Singh M."/>
            <person name="Singh A."/>
            <person name="Seah K."/>
            <person name="Emmerich C."/>
        </authorList>
    </citation>
    <scope>NUCLEOTIDE SEQUENCE</scope>
    <source>
        <strain evidence="7">DP1</strain>
    </source>
</reference>
<organism evidence="7 8">
    <name type="scientific">Euplotes crassus</name>
    <dbReference type="NCBI Taxonomy" id="5936"/>
    <lineage>
        <taxon>Eukaryota</taxon>
        <taxon>Sar</taxon>
        <taxon>Alveolata</taxon>
        <taxon>Ciliophora</taxon>
        <taxon>Intramacronucleata</taxon>
        <taxon>Spirotrichea</taxon>
        <taxon>Hypotrichia</taxon>
        <taxon>Euplotida</taxon>
        <taxon>Euplotidae</taxon>
        <taxon>Moneuplotes</taxon>
    </lineage>
</organism>
<dbReference type="PRINTS" id="PR00295">
    <property type="entry name" value="STEFINA"/>
</dbReference>
<dbReference type="EMBL" id="CAMPGE010028415">
    <property type="protein sequence ID" value="CAI2385941.1"/>
    <property type="molecule type" value="Genomic_DNA"/>
</dbReference>
<dbReference type="PANTHER" id="PTHR11414">
    <property type="entry name" value="CYSTATIN FAMILY MEMBER"/>
    <property type="match status" value="1"/>
</dbReference>
<comment type="subcellular location">
    <subcellularLocation>
        <location evidence="1">Cytoplasm</location>
    </subcellularLocation>
</comment>
<proteinExistence type="inferred from homology"/>
<gene>
    <name evidence="7" type="ORF">ECRASSUSDP1_LOCUS27538</name>
</gene>
<comment type="similarity">
    <text evidence="2">Belongs to the cystatin family.</text>
</comment>
<dbReference type="InterPro" id="IPR046350">
    <property type="entry name" value="Cystatin_sf"/>
</dbReference>
<keyword evidence="5" id="KW-0789">Thiol protease inhibitor</keyword>
<sequence>MDGGFVESTSNDSAGLTKISGWKGLVEAKAGTEYASFEPVHYTTQVVAGTNYKAKVKVSDSEYIHILVFEGFSSAEPTVMSVESGKTLEEALN</sequence>